<dbReference type="Gene3D" id="3.40.50.1820">
    <property type="entry name" value="alpha/beta hydrolase"/>
    <property type="match status" value="1"/>
</dbReference>
<proteinExistence type="predicted"/>
<keyword evidence="3" id="KW-1185">Reference proteome</keyword>
<organism evidence="2 3">
    <name type="scientific">Paenibacillus harenae</name>
    <dbReference type="NCBI Taxonomy" id="306543"/>
    <lineage>
        <taxon>Bacteria</taxon>
        <taxon>Bacillati</taxon>
        <taxon>Bacillota</taxon>
        <taxon>Bacilli</taxon>
        <taxon>Bacillales</taxon>
        <taxon>Paenibacillaceae</taxon>
        <taxon>Paenibacillus</taxon>
    </lineage>
</organism>
<dbReference type="InterPro" id="IPR029058">
    <property type="entry name" value="AB_hydrolase_fold"/>
</dbReference>
<dbReference type="EMBL" id="JAUSSU010000002">
    <property type="protein sequence ID" value="MDQ0111685.1"/>
    <property type="molecule type" value="Genomic_DNA"/>
</dbReference>
<feature type="transmembrane region" description="Helical" evidence="1">
    <location>
        <begin position="157"/>
        <end position="176"/>
    </location>
</feature>
<keyword evidence="1" id="KW-0472">Membrane</keyword>
<dbReference type="GO" id="GO:0016787">
    <property type="term" value="F:hydrolase activity"/>
    <property type="evidence" value="ECO:0007669"/>
    <property type="project" value="UniProtKB-KW"/>
</dbReference>
<evidence type="ECO:0000313" key="2">
    <source>
        <dbReference type="EMBL" id="MDQ0111685.1"/>
    </source>
</evidence>
<keyword evidence="1" id="KW-0812">Transmembrane</keyword>
<evidence type="ECO:0000256" key="1">
    <source>
        <dbReference type="SAM" id="Phobius"/>
    </source>
</evidence>
<keyword evidence="1" id="KW-1133">Transmembrane helix</keyword>
<protein>
    <submittedName>
        <fullName evidence="2">Dienelactone hydrolase</fullName>
    </submittedName>
</protein>
<sequence length="769" mass="85647">MEIAVKEQEKGKLLKFAAWLRMRYDLRADRDSFVWRIATGSLVGFGSLSMYAAVMGMPTGLGPILDNIIFLAANVLAIGVSAFIVSILLSLAYVPVPRRFASVLLYVGIEAYLILYFAELGILMSIILAIIYTAIGALLGLILGLLLRWRIKPRYKWMTAISLTILIALFVTLPDWPRPAAMPLRDAAAIEPVPLPEADNPSLPGTYEFSSFTYGSGADKHRDIFGEEVDWFTNPVDASAYITKWSNLKTLFWGFDERKLPLGGRVWMPEGDGPFPLALIVHGNHLMEQFSDGGYAYLGELLASRGMIAISVDENFLNYSVWSGIPNNDMKVRAWMLLQHLKQIKQFNDRSGNPFSNKVDTDNISLIGHSRGGQAVAMAADAGRWFKEDKSLSGIEDVRIRSVVAIAPTDKQVDDKSARLKDVNYLTLQGARDGDVNSFYGDRQYGRSTFSDGSGAFKASLYIADANHSQFNTAWGMMDERLPGGMFLNRQGMLDGDEQREIAKLYISAFLEATLHDEHEYREMFSDYRTALEWLPQSTYVSRYESSDFKEITRFDGSSRKTTISGGGKASAEGMTEWEVANAEDRDGKSKGTKGISLKWEEPGAGYELELPQQVTERLSSELQTSSLVFSMANLERDLLEGGVDETDEALEEEAEAEVGALTELPPLPELEIVLTSNDGRSYELPLSEVMPVSPPTYAAFTTLPWLEERMKDEKYKESNEPVFQTFIVPFEAFELPDDSLDQLKITKIAFAFVNGPGKVMIDDIGFMP</sequence>
<comment type="caution">
    <text evidence="2">The sequence shown here is derived from an EMBL/GenBank/DDBJ whole genome shotgun (WGS) entry which is preliminary data.</text>
</comment>
<name>A0ABT9TZ02_PAEHA</name>
<dbReference type="Proteomes" id="UP001229346">
    <property type="component" value="Unassembled WGS sequence"/>
</dbReference>
<dbReference type="PANTHER" id="PTHR33428:SF2">
    <property type="entry name" value="CHLOROPHYLLASE-2"/>
    <property type="match status" value="1"/>
</dbReference>
<evidence type="ECO:0000313" key="3">
    <source>
        <dbReference type="Proteomes" id="UP001229346"/>
    </source>
</evidence>
<feature type="transmembrane region" description="Helical" evidence="1">
    <location>
        <begin position="68"/>
        <end position="93"/>
    </location>
</feature>
<dbReference type="SUPFAM" id="SSF53474">
    <property type="entry name" value="alpha/beta-Hydrolases"/>
    <property type="match status" value="1"/>
</dbReference>
<feature type="transmembrane region" description="Helical" evidence="1">
    <location>
        <begin position="33"/>
        <end position="56"/>
    </location>
</feature>
<reference evidence="2 3" key="1">
    <citation type="submission" date="2023-07" db="EMBL/GenBank/DDBJ databases">
        <title>Sorghum-associated microbial communities from plants grown in Nebraska, USA.</title>
        <authorList>
            <person name="Schachtman D."/>
        </authorList>
    </citation>
    <scope>NUCLEOTIDE SEQUENCE [LARGE SCALE GENOMIC DNA]</scope>
    <source>
        <strain evidence="2 3">CC482</strain>
    </source>
</reference>
<accession>A0ABT9TZ02</accession>
<dbReference type="PANTHER" id="PTHR33428">
    <property type="entry name" value="CHLOROPHYLLASE-2, CHLOROPLASTIC"/>
    <property type="match status" value="1"/>
</dbReference>
<dbReference type="RefSeq" id="WP_307201830.1">
    <property type="nucleotide sequence ID" value="NZ_JAUSSU010000002.1"/>
</dbReference>
<feature type="transmembrane region" description="Helical" evidence="1">
    <location>
        <begin position="124"/>
        <end position="145"/>
    </location>
</feature>
<keyword evidence="2" id="KW-0378">Hydrolase</keyword>
<gene>
    <name evidence="2" type="ORF">J2T15_001118</name>
</gene>
<feature type="transmembrane region" description="Helical" evidence="1">
    <location>
        <begin position="100"/>
        <end position="118"/>
    </location>
</feature>